<keyword evidence="4" id="KW-0680">Restriction system</keyword>
<dbReference type="PROSITE" id="PS51679">
    <property type="entry name" value="SAM_MT_C5"/>
    <property type="match status" value="1"/>
</dbReference>
<dbReference type="InterPro" id="IPR050390">
    <property type="entry name" value="C5-Methyltransferase"/>
</dbReference>
<dbReference type="GO" id="GO:0008168">
    <property type="term" value="F:methyltransferase activity"/>
    <property type="evidence" value="ECO:0007669"/>
    <property type="project" value="UniProtKB-KW"/>
</dbReference>
<organism evidence="8 9">
    <name type="scientific">Evansella alkalicola</name>
    <dbReference type="NCBI Taxonomy" id="745819"/>
    <lineage>
        <taxon>Bacteria</taxon>
        <taxon>Bacillati</taxon>
        <taxon>Bacillota</taxon>
        <taxon>Bacilli</taxon>
        <taxon>Bacillales</taxon>
        <taxon>Bacillaceae</taxon>
        <taxon>Evansella</taxon>
    </lineage>
</organism>
<keyword evidence="2 5" id="KW-0808">Transferase</keyword>
<feature type="active site" evidence="5">
    <location>
        <position position="116"/>
    </location>
</feature>
<comment type="caution">
    <text evidence="8">The sequence shown here is derived from an EMBL/GenBank/DDBJ whole genome shotgun (WGS) entry which is preliminary data.</text>
</comment>
<protein>
    <recommendedName>
        <fullName evidence="7">Cytosine-specific methyltransferase</fullName>
        <ecNumber evidence="7">2.1.1.37</ecNumber>
    </recommendedName>
</protein>
<evidence type="ECO:0000313" key="8">
    <source>
        <dbReference type="EMBL" id="MBU9723814.1"/>
    </source>
</evidence>
<sequence>MEERIMNYQFTSIDLFSGPGGICTGFKWANIKPLIAVEMSDWTVETYRINHNADVLNLDAYLNNEIPNVEDYFLPNDKTLLIHGDITKVTNELIKKILNKRFNLERVDIVTGGAPCESFSMAGKRKEDDERNNLFLNLVRIAKFVDSHMILFENVKGLLSKKLNGISGQMFELICDEIETPDIESGVSFKLASRSKDKVLLNSSHYGIPQSRERVFLIGVNTKYAVQFEYPIKKHGIDGDFPLVTVGDAILDLPQIKSGEEASKYEFNINNISEPHRLDFIKKMRGISLNIPSHLSYDYNVLHNHKAVNHRQKMVERMSYIRQGEGMKHAADRIIAQGNTELRNEIFPKKLYSARNRRLKMDHPSFTVTSHCLDEMVHPTENRGLTPREVARLQSFPDWYSFQGPYVKFHSDPEQDKYEQIGDAIPPLLAYELGINIYNSLQKIYTNYSIRNNLLLKETI</sequence>
<reference evidence="8 9" key="1">
    <citation type="submission" date="2021-06" db="EMBL/GenBank/DDBJ databases">
        <title>Bacillus sp. RD4P76, an endophyte from a halophyte.</title>
        <authorList>
            <person name="Sun J.-Q."/>
        </authorList>
    </citation>
    <scope>NUCLEOTIDE SEQUENCE [LARGE SCALE GENOMIC DNA]</scope>
    <source>
        <strain evidence="8 9">JCM 17098</strain>
    </source>
</reference>
<comment type="catalytic activity">
    <reaction evidence="7">
        <text>a 2'-deoxycytidine in DNA + S-adenosyl-L-methionine = a 5-methyl-2'-deoxycytidine in DNA + S-adenosyl-L-homocysteine + H(+)</text>
        <dbReference type="Rhea" id="RHEA:13681"/>
        <dbReference type="Rhea" id="RHEA-COMP:11369"/>
        <dbReference type="Rhea" id="RHEA-COMP:11370"/>
        <dbReference type="ChEBI" id="CHEBI:15378"/>
        <dbReference type="ChEBI" id="CHEBI:57856"/>
        <dbReference type="ChEBI" id="CHEBI:59789"/>
        <dbReference type="ChEBI" id="CHEBI:85452"/>
        <dbReference type="ChEBI" id="CHEBI:85454"/>
        <dbReference type="EC" id="2.1.1.37"/>
    </reaction>
</comment>
<dbReference type="PROSITE" id="PS00094">
    <property type="entry name" value="C5_MTASE_1"/>
    <property type="match status" value="1"/>
</dbReference>
<evidence type="ECO:0000256" key="6">
    <source>
        <dbReference type="RuleBase" id="RU000416"/>
    </source>
</evidence>
<dbReference type="PANTHER" id="PTHR10629">
    <property type="entry name" value="CYTOSINE-SPECIFIC METHYLTRANSFERASE"/>
    <property type="match status" value="1"/>
</dbReference>
<dbReference type="Gene3D" id="3.40.50.150">
    <property type="entry name" value="Vaccinia Virus protein VP39"/>
    <property type="match status" value="1"/>
</dbReference>
<dbReference type="InterPro" id="IPR029063">
    <property type="entry name" value="SAM-dependent_MTases_sf"/>
</dbReference>
<keyword evidence="9" id="KW-1185">Reference proteome</keyword>
<evidence type="ECO:0000256" key="7">
    <source>
        <dbReference type="RuleBase" id="RU000417"/>
    </source>
</evidence>
<keyword evidence="3 5" id="KW-0949">S-adenosyl-L-methionine</keyword>
<evidence type="ECO:0000256" key="3">
    <source>
        <dbReference type="ARBA" id="ARBA00022691"/>
    </source>
</evidence>
<dbReference type="PRINTS" id="PR00105">
    <property type="entry name" value="C5METTRFRASE"/>
</dbReference>
<evidence type="ECO:0000256" key="5">
    <source>
        <dbReference type="PROSITE-ProRule" id="PRU01016"/>
    </source>
</evidence>
<evidence type="ECO:0000256" key="4">
    <source>
        <dbReference type="ARBA" id="ARBA00022747"/>
    </source>
</evidence>
<dbReference type="EC" id="2.1.1.37" evidence="7"/>
<dbReference type="Gene3D" id="3.90.120.10">
    <property type="entry name" value="DNA Methylase, subunit A, domain 2"/>
    <property type="match status" value="1"/>
</dbReference>
<dbReference type="GO" id="GO:0032259">
    <property type="term" value="P:methylation"/>
    <property type="evidence" value="ECO:0007669"/>
    <property type="project" value="UniProtKB-KW"/>
</dbReference>
<name>A0ABS6JZ07_9BACI</name>
<comment type="similarity">
    <text evidence="5 6">Belongs to the class I-like SAM-binding methyltransferase superfamily. C5-methyltransferase family.</text>
</comment>
<proteinExistence type="inferred from homology"/>
<dbReference type="SUPFAM" id="SSF53335">
    <property type="entry name" value="S-adenosyl-L-methionine-dependent methyltransferases"/>
    <property type="match status" value="1"/>
</dbReference>
<keyword evidence="1 5" id="KW-0489">Methyltransferase</keyword>
<dbReference type="Proteomes" id="UP000790580">
    <property type="component" value="Unassembled WGS sequence"/>
</dbReference>
<evidence type="ECO:0000313" key="9">
    <source>
        <dbReference type="Proteomes" id="UP000790580"/>
    </source>
</evidence>
<evidence type="ECO:0000256" key="1">
    <source>
        <dbReference type="ARBA" id="ARBA00022603"/>
    </source>
</evidence>
<dbReference type="Pfam" id="PF00145">
    <property type="entry name" value="DNA_methylase"/>
    <property type="match status" value="2"/>
</dbReference>
<gene>
    <name evidence="8" type="ORF">KS407_20555</name>
</gene>
<dbReference type="NCBIfam" id="TIGR00675">
    <property type="entry name" value="dcm"/>
    <property type="match status" value="1"/>
</dbReference>
<dbReference type="EMBL" id="JAHQCR010000087">
    <property type="protein sequence ID" value="MBU9723814.1"/>
    <property type="molecule type" value="Genomic_DNA"/>
</dbReference>
<dbReference type="InterPro" id="IPR001525">
    <property type="entry name" value="C5_MeTfrase"/>
</dbReference>
<dbReference type="PANTHER" id="PTHR10629:SF52">
    <property type="entry name" value="DNA (CYTOSINE-5)-METHYLTRANSFERASE 1"/>
    <property type="match status" value="1"/>
</dbReference>
<accession>A0ABS6JZ07</accession>
<dbReference type="InterPro" id="IPR018117">
    <property type="entry name" value="C5_DNA_meth_AS"/>
</dbReference>
<evidence type="ECO:0000256" key="2">
    <source>
        <dbReference type="ARBA" id="ARBA00022679"/>
    </source>
</evidence>